<reference evidence="2" key="1">
    <citation type="submission" date="2023-05" db="EMBL/GenBank/DDBJ databases">
        <title>Nepenthes gracilis genome sequencing.</title>
        <authorList>
            <person name="Fukushima K."/>
        </authorList>
    </citation>
    <scope>NUCLEOTIDE SEQUENCE</scope>
    <source>
        <strain evidence="2">SING2019-196</strain>
    </source>
</reference>
<accession>A0AAD3XUV0</accession>
<dbReference type="SUPFAM" id="SSF53098">
    <property type="entry name" value="Ribonuclease H-like"/>
    <property type="match status" value="1"/>
</dbReference>
<dbReference type="InterPro" id="IPR002156">
    <property type="entry name" value="RNaseH_domain"/>
</dbReference>
<dbReference type="GO" id="GO:0003676">
    <property type="term" value="F:nucleic acid binding"/>
    <property type="evidence" value="ECO:0007669"/>
    <property type="project" value="InterPro"/>
</dbReference>
<dbReference type="Gene3D" id="3.30.420.10">
    <property type="entry name" value="Ribonuclease H-like superfamily/Ribonuclease H"/>
    <property type="match status" value="1"/>
</dbReference>
<proteinExistence type="predicted"/>
<sequence>MTPDGFEVKYSLGLDFPASNNVTKYEALLAELRLAKECSAKRLAIYNDSELIVNQVNGNFEANNSHMAKYLARARDVIRNFDNLTLVHVPKTKNRKTDQLVRATVAKNPKQFSKNMMEVLNAPSIEGQEVI</sequence>
<evidence type="ECO:0000259" key="1">
    <source>
        <dbReference type="Pfam" id="PF13456"/>
    </source>
</evidence>
<gene>
    <name evidence="2" type="ORF">Nepgr_019255</name>
</gene>
<evidence type="ECO:0000313" key="2">
    <source>
        <dbReference type="EMBL" id="GMH17414.1"/>
    </source>
</evidence>
<dbReference type="EMBL" id="BSYO01000017">
    <property type="protein sequence ID" value="GMH17414.1"/>
    <property type="molecule type" value="Genomic_DNA"/>
</dbReference>
<dbReference type="Pfam" id="PF13456">
    <property type="entry name" value="RVT_3"/>
    <property type="match status" value="1"/>
</dbReference>
<comment type="caution">
    <text evidence="2">The sequence shown here is derived from an EMBL/GenBank/DDBJ whole genome shotgun (WGS) entry which is preliminary data.</text>
</comment>
<dbReference type="InterPro" id="IPR012337">
    <property type="entry name" value="RNaseH-like_sf"/>
</dbReference>
<protein>
    <recommendedName>
        <fullName evidence="1">RNase H type-1 domain-containing protein</fullName>
    </recommendedName>
</protein>
<organism evidence="2 3">
    <name type="scientific">Nepenthes gracilis</name>
    <name type="common">Slender pitcher plant</name>
    <dbReference type="NCBI Taxonomy" id="150966"/>
    <lineage>
        <taxon>Eukaryota</taxon>
        <taxon>Viridiplantae</taxon>
        <taxon>Streptophyta</taxon>
        <taxon>Embryophyta</taxon>
        <taxon>Tracheophyta</taxon>
        <taxon>Spermatophyta</taxon>
        <taxon>Magnoliopsida</taxon>
        <taxon>eudicotyledons</taxon>
        <taxon>Gunneridae</taxon>
        <taxon>Pentapetalae</taxon>
        <taxon>Caryophyllales</taxon>
        <taxon>Nepenthaceae</taxon>
        <taxon>Nepenthes</taxon>
    </lineage>
</organism>
<dbReference type="InterPro" id="IPR036397">
    <property type="entry name" value="RNaseH_sf"/>
</dbReference>
<evidence type="ECO:0000313" key="3">
    <source>
        <dbReference type="Proteomes" id="UP001279734"/>
    </source>
</evidence>
<keyword evidence="3" id="KW-1185">Reference proteome</keyword>
<dbReference type="Proteomes" id="UP001279734">
    <property type="component" value="Unassembled WGS sequence"/>
</dbReference>
<dbReference type="CDD" id="cd09279">
    <property type="entry name" value="RNase_HI_like"/>
    <property type="match status" value="1"/>
</dbReference>
<dbReference type="PANTHER" id="PTHR48475">
    <property type="entry name" value="RIBONUCLEASE H"/>
    <property type="match status" value="1"/>
</dbReference>
<name>A0AAD3XUV0_NEPGR</name>
<dbReference type="PANTHER" id="PTHR48475:SF1">
    <property type="entry name" value="RNASE H TYPE-1 DOMAIN-CONTAINING PROTEIN"/>
    <property type="match status" value="1"/>
</dbReference>
<feature type="domain" description="RNase H type-1" evidence="1">
    <location>
        <begin position="19"/>
        <end position="102"/>
    </location>
</feature>
<dbReference type="AlphaFoldDB" id="A0AAD3XUV0"/>
<dbReference type="GO" id="GO:0004523">
    <property type="term" value="F:RNA-DNA hybrid ribonuclease activity"/>
    <property type="evidence" value="ECO:0007669"/>
    <property type="project" value="InterPro"/>
</dbReference>